<dbReference type="EMBL" id="DF144155">
    <property type="protein sequence ID" value="GAA56091.1"/>
    <property type="molecule type" value="Genomic_DNA"/>
</dbReference>
<dbReference type="SUPFAM" id="SSF54928">
    <property type="entry name" value="RNA-binding domain, RBD"/>
    <property type="match status" value="1"/>
</dbReference>
<dbReference type="Pfam" id="PF00076">
    <property type="entry name" value="RRM_1"/>
    <property type="match status" value="1"/>
</dbReference>
<feature type="compositionally biased region" description="Basic and acidic residues" evidence="3">
    <location>
        <begin position="516"/>
        <end position="537"/>
    </location>
</feature>
<feature type="region of interest" description="Disordered" evidence="3">
    <location>
        <begin position="464"/>
        <end position="651"/>
    </location>
</feature>
<gene>
    <name evidence="5" type="ORF">CLF_109891</name>
</gene>
<evidence type="ECO:0000313" key="5">
    <source>
        <dbReference type="EMBL" id="GAA56091.1"/>
    </source>
</evidence>
<feature type="compositionally biased region" description="Low complexity" evidence="3">
    <location>
        <begin position="467"/>
        <end position="488"/>
    </location>
</feature>
<proteinExistence type="predicted"/>
<dbReference type="PANTHER" id="PTHR13968">
    <property type="entry name" value="HETEROGENEOUS NUCLEAR RIBONUCLEOPROTEIN"/>
    <property type="match status" value="1"/>
</dbReference>
<dbReference type="InterPro" id="IPR000504">
    <property type="entry name" value="RRM_dom"/>
</dbReference>
<dbReference type="InterPro" id="IPR035979">
    <property type="entry name" value="RBD_domain_sf"/>
</dbReference>
<accession>G7YT11</accession>
<evidence type="ECO:0000256" key="1">
    <source>
        <dbReference type="ARBA" id="ARBA00022884"/>
    </source>
</evidence>
<organism evidence="5 6">
    <name type="scientific">Clonorchis sinensis</name>
    <name type="common">Chinese liver fluke</name>
    <dbReference type="NCBI Taxonomy" id="79923"/>
    <lineage>
        <taxon>Eukaryota</taxon>
        <taxon>Metazoa</taxon>
        <taxon>Spiralia</taxon>
        <taxon>Lophotrochozoa</taxon>
        <taxon>Platyhelminthes</taxon>
        <taxon>Trematoda</taxon>
        <taxon>Digenea</taxon>
        <taxon>Opisthorchiida</taxon>
        <taxon>Opisthorchiata</taxon>
        <taxon>Opisthorchiidae</taxon>
        <taxon>Clonorchis</taxon>
    </lineage>
</organism>
<evidence type="ECO:0000313" key="6">
    <source>
        <dbReference type="Proteomes" id="UP000008909"/>
    </source>
</evidence>
<reference key="2">
    <citation type="submission" date="2011-10" db="EMBL/GenBank/DDBJ databases">
        <title>The genome and transcriptome sequence of Clonorchis sinensis provide insights into the carcinogenic liver fluke.</title>
        <authorList>
            <person name="Wang X."/>
            <person name="Huang Y."/>
            <person name="Chen W."/>
            <person name="Liu H."/>
            <person name="Guo L."/>
            <person name="Chen Y."/>
            <person name="Luo F."/>
            <person name="Zhou W."/>
            <person name="Sun J."/>
            <person name="Mao Q."/>
            <person name="Liang P."/>
            <person name="Zhou C."/>
            <person name="Tian Y."/>
            <person name="Men J."/>
            <person name="Lv X."/>
            <person name="Huang L."/>
            <person name="Zhou J."/>
            <person name="Hu Y."/>
            <person name="Li R."/>
            <person name="Zhang F."/>
            <person name="Lei H."/>
            <person name="Li X."/>
            <person name="Hu X."/>
            <person name="Liang C."/>
            <person name="Xu J."/>
            <person name="Wu Z."/>
            <person name="Yu X."/>
        </authorList>
    </citation>
    <scope>NUCLEOTIDE SEQUENCE</scope>
    <source>
        <strain>Henan</strain>
    </source>
</reference>
<feature type="compositionally biased region" description="Polar residues" evidence="3">
    <location>
        <begin position="252"/>
        <end position="270"/>
    </location>
</feature>
<sequence length="651" mass="69468">MFTESDHALARARVASRFPPTGVVHPYNIHYLQDSIDKKSRQQLSGKLAKEKQASRPPIMSGRTSQMVGVSNITNRTDPNSLKSRVFVGNLNTVHMTKTELESIFSKYGAIIGISVHKGYAFIQYGNETSARAAVAGEDAKIYYSMALDVTIASEPKNRKRGRSNINANLSTCSGIPDLTLQAQALSSLASNPVLSSLQQLGLEGIMGQPNFSQFAAAATSVLGGATPLTGFNFGTAQNPVVSATRPKHTRSSGSQPSSYTPVSALNTSSSAKRTRLESMLYNQNSSNNTLPAGARGQNLVSLVSPTADSSSSTQPNKVSPASDQRHPGSSLTTSTQARPVTASMKTSTPSTVTAPSKRPLSNTSVATSLNRTHSETSGRSAAEDILICGSCRRLFDQVDELISHKMAGCSLNQGTCHSCRCRSGEPEILECAYCGASFHSAWDLMHHCHNDHGLTIYTIPSPTPSPASTVNSSSTQATSLSTSKKTSPGGGRSNGEEIGSASQTKMKTEMMTGDASEHDRHETQSQDDVHEGSDWERDPDEYDVGPGISAHNDERGHSTELSGTRSPSCSPVLSPKCDLEHNGGANEESLSSIEKSPNHESKETAKTSESLHGHRRRGGEYGRHETMADDEEEDAVEDDEPAKVNAIRSG</sequence>
<dbReference type="GO" id="GO:0003723">
    <property type="term" value="F:RNA binding"/>
    <property type="evidence" value="ECO:0007669"/>
    <property type="project" value="UniProtKB-UniRule"/>
</dbReference>
<feature type="region of interest" description="Disordered" evidence="3">
    <location>
        <begin position="42"/>
        <end position="66"/>
    </location>
</feature>
<dbReference type="GO" id="GO:0005634">
    <property type="term" value="C:nucleus"/>
    <property type="evidence" value="ECO:0007669"/>
    <property type="project" value="TreeGrafter"/>
</dbReference>
<dbReference type="CDD" id="cd12341">
    <property type="entry name" value="RRM_hnRNPC_like"/>
    <property type="match status" value="1"/>
</dbReference>
<feature type="compositionally biased region" description="Acidic residues" evidence="3">
    <location>
        <begin position="629"/>
        <end position="641"/>
    </location>
</feature>
<evidence type="ECO:0000256" key="2">
    <source>
        <dbReference type="PROSITE-ProRule" id="PRU00176"/>
    </source>
</evidence>
<keyword evidence="5" id="KW-0687">Ribonucleoprotein</keyword>
<dbReference type="Proteomes" id="UP000008909">
    <property type="component" value="Unassembled WGS sequence"/>
</dbReference>
<feature type="compositionally biased region" description="Polar residues" evidence="3">
    <location>
        <begin position="560"/>
        <end position="572"/>
    </location>
</feature>
<dbReference type="Gene3D" id="3.30.70.330">
    <property type="match status" value="1"/>
</dbReference>
<name>G7YT11_CLOSI</name>
<feature type="compositionally biased region" description="Basic and acidic residues" evidence="3">
    <location>
        <begin position="597"/>
        <end position="628"/>
    </location>
</feature>
<keyword evidence="6" id="KW-1185">Reference proteome</keyword>
<feature type="domain" description="RRM" evidence="4">
    <location>
        <begin position="84"/>
        <end position="155"/>
    </location>
</feature>
<evidence type="ECO:0000259" key="4">
    <source>
        <dbReference type="PROSITE" id="PS50102"/>
    </source>
</evidence>
<protein>
    <submittedName>
        <fullName evidence="5">Heterogeneous nuclear ribonucleoproteins C1/C2</fullName>
    </submittedName>
</protein>
<dbReference type="PANTHER" id="PTHR13968:SF26">
    <property type="entry name" value="RRM DOMAIN-CONTAINING PROTEIN"/>
    <property type="match status" value="1"/>
</dbReference>
<dbReference type="InterPro" id="IPR013087">
    <property type="entry name" value="Znf_C2H2_type"/>
</dbReference>
<dbReference type="PROSITE" id="PS00028">
    <property type="entry name" value="ZINC_FINGER_C2H2_1"/>
    <property type="match status" value="1"/>
</dbReference>
<dbReference type="GO" id="GO:1990904">
    <property type="term" value="C:ribonucleoprotein complex"/>
    <property type="evidence" value="ECO:0007669"/>
    <property type="project" value="UniProtKB-KW"/>
</dbReference>
<feature type="region of interest" description="Disordered" evidence="3">
    <location>
        <begin position="304"/>
        <end position="378"/>
    </location>
</feature>
<dbReference type="SMART" id="SM00360">
    <property type="entry name" value="RRM"/>
    <property type="match status" value="1"/>
</dbReference>
<keyword evidence="1 2" id="KW-0694">RNA-binding</keyword>
<dbReference type="InterPro" id="IPR012677">
    <property type="entry name" value="Nucleotide-bd_a/b_plait_sf"/>
</dbReference>
<feature type="region of interest" description="Disordered" evidence="3">
    <location>
        <begin position="242"/>
        <end position="270"/>
    </location>
</feature>
<dbReference type="PROSITE" id="PS50102">
    <property type="entry name" value="RRM"/>
    <property type="match status" value="1"/>
</dbReference>
<reference evidence="5" key="1">
    <citation type="journal article" date="2011" name="Genome Biol.">
        <title>The draft genome of the carcinogenic human liver fluke Clonorchis sinensis.</title>
        <authorList>
            <person name="Wang X."/>
            <person name="Chen W."/>
            <person name="Huang Y."/>
            <person name="Sun J."/>
            <person name="Men J."/>
            <person name="Liu H."/>
            <person name="Luo F."/>
            <person name="Guo L."/>
            <person name="Lv X."/>
            <person name="Deng C."/>
            <person name="Zhou C."/>
            <person name="Fan Y."/>
            <person name="Li X."/>
            <person name="Huang L."/>
            <person name="Hu Y."/>
            <person name="Liang C."/>
            <person name="Hu X."/>
            <person name="Xu J."/>
            <person name="Yu X."/>
        </authorList>
    </citation>
    <scope>NUCLEOTIDE SEQUENCE [LARGE SCALE GENOMIC DNA]</scope>
    <source>
        <strain evidence="5">Henan</strain>
    </source>
</reference>
<evidence type="ECO:0000256" key="3">
    <source>
        <dbReference type="SAM" id="MobiDB-lite"/>
    </source>
</evidence>
<dbReference type="InterPro" id="IPR051186">
    <property type="entry name" value="RRM_HNRPC/RALY_subfam"/>
</dbReference>
<dbReference type="AlphaFoldDB" id="G7YT11"/>